<dbReference type="GO" id="GO:0000967">
    <property type="term" value="P:rRNA 5'-end processing"/>
    <property type="evidence" value="ECO:0007669"/>
    <property type="project" value="UniProtKB-UniRule"/>
</dbReference>
<keyword evidence="3 5" id="KW-0540">Nuclease</keyword>
<dbReference type="EMBL" id="PFXF01000015">
    <property type="protein sequence ID" value="PJA32999.1"/>
    <property type="molecule type" value="Genomic_DNA"/>
</dbReference>
<gene>
    <name evidence="7" type="ORF">CO185_01045</name>
</gene>
<evidence type="ECO:0000256" key="4">
    <source>
        <dbReference type="ARBA" id="ARBA00022801"/>
    </source>
</evidence>
<organism evidence="7 8">
    <name type="scientific">Candidatus Zambryskibacteria bacterium CG_4_9_14_3_um_filter_42_15</name>
    <dbReference type="NCBI Taxonomy" id="1975112"/>
    <lineage>
        <taxon>Bacteria</taxon>
        <taxon>Candidatus Zambryskiibacteriota</taxon>
    </lineage>
</organism>
<evidence type="ECO:0000256" key="3">
    <source>
        <dbReference type="ARBA" id="ARBA00022722"/>
    </source>
</evidence>
<dbReference type="SUPFAM" id="SSF53098">
    <property type="entry name" value="Ribonuclease H-like"/>
    <property type="match status" value="1"/>
</dbReference>
<sequence length="130" mass="14469">MTKLMAIDYGTKRVGIALSDDSQGFALPYAVWANDRELLNKVLELKEKEDVGTIVMGESKNLDGRPNKIQTEIAKFKAKLEEKGIGVIFQPEIFTTVEARRDQGQTKMTDASAAALILKSFIDTVYNKEV</sequence>
<dbReference type="GO" id="GO:0005737">
    <property type="term" value="C:cytoplasm"/>
    <property type="evidence" value="ECO:0007669"/>
    <property type="project" value="UniProtKB-SubCell"/>
</dbReference>
<accession>A0A2M7WSM3</accession>
<comment type="function">
    <text evidence="5">Could be a nuclease involved in processing of the 5'-end of pre-16S rRNA.</text>
</comment>
<keyword evidence="2 5" id="KW-0690">Ribosome biogenesis</keyword>
<evidence type="ECO:0000256" key="1">
    <source>
        <dbReference type="ARBA" id="ARBA00022490"/>
    </source>
</evidence>
<keyword evidence="1 5" id="KW-0963">Cytoplasm</keyword>
<dbReference type="GO" id="GO:0004518">
    <property type="term" value="F:nuclease activity"/>
    <property type="evidence" value="ECO:0007669"/>
    <property type="project" value="UniProtKB-KW"/>
</dbReference>
<proteinExistence type="inferred from homology"/>
<dbReference type="Pfam" id="PF03652">
    <property type="entry name" value="RuvX"/>
    <property type="match status" value="1"/>
</dbReference>
<dbReference type="InterPro" id="IPR012337">
    <property type="entry name" value="RNaseH-like_sf"/>
</dbReference>
<evidence type="ECO:0000256" key="2">
    <source>
        <dbReference type="ARBA" id="ARBA00022517"/>
    </source>
</evidence>
<dbReference type="InterPro" id="IPR037027">
    <property type="entry name" value="YqgF/RNaseH-like_dom_sf"/>
</dbReference>
<reference evidence="8" key="1">
    <citation type="submission" date="2017-09" db="EMBL/GenBank/DDBJ databases">
        <title>Depth-based differentiation of microbial function through sediment-hosted aquifers and enrichment of novel symbionts in the deep terrestrial subsurface.</title>
        <authorList>
            <person name="Probst A.J."/>
            <person name="Ladd B."/>
            <person name="Jarett J.K."/>
            <person name="Geller-Mcgrath D.E."/>
            <person name="Sieber C.M.K."/>
            <person name="Emerson J.B."/>
            <person name="Anantharaman K."/>
            <person name="Thomas B.C."/>
            <person name="Malmstrom R."/>
            <person name="Stieglmeier M."/>
            <person name="Klingl A."/>
            <person name="Woyke T."/>
            <person name="Ryan C.M."/>
            <person name="Banfield J.F."/>
        </authorList>
    </citation>
    <scope>NUCLEOTIDE SEQUENCE [LARGE SCALE GENOMIC DNA]</scope>
</reference>
<dbReference type="HAMAP" id="MF_00651">
    <property type="entry name" value="Nuclease_YqgF"/>
    <property type="match status" value="1"/>
</dbReference>
<dbReference type="SMART" id="SM00732">
    <property type="entry name" value="YqgFc"/>
    <property type="match status" value="1"/>
</dbReference>
<dbReference type="PANTHER" id="PTHR33317:SF4">
    <property type="entry name" value="POLYNUCLEOTIDYL TRANSFERASE, RIBONUCLEASE H-LIKE SUPERFAMILY PROTEIN"/>
    <property type="match status" value="1"/>
</dbReference>
<comment type="caution">
    <text evidence="7">The sequence shown here is derived from an EMBL/GenBank/DDBJ whole genome shotgun (WGS) entry which is preliminary data.</text>
</comment>
<dbReference type="InterPro" id="IPR005227">
    <property type="entry name" value="YqgF"/>
</dbReference>
<evidence type="ECO:0000259" key="6">
    <source>
        <dbReference type="SMART" id="SM00732"/>
    </source>
</evidence>
<evidence type="ECO:0000313" key="8">
    <source>
        <dbReference type="Proteomes" id="UP000230758"/>
    </source>
</evidence>
<dbReference type="CDD" id="cd16964">
    <property type="entry name" value="YqgF"/>
    <property type="match status" value="1"/>
</dbReference>
<dbReference type="PANTHER" id="PTHR33317">
    <property type="entry name" value="POLYNUCLEOTIDYL TRANSFERASE, RIBONUCLEASE H-LIKE SUPERFAMILY PROTEIN"/>
    <property type="match status" value="1"/>
</dbReference>
<dbReference type="Gene3D" id="3.30.420.140">
    <property type="entry name" value="YqgF/RNase H-like domain"/>
    <property type="match status" value="1"/>
</dbReference>
<protein>
    <recommendedName>
        <fullName evidence="5">Putative pre-16S rRNA nuclease</fullName>
        <ecNumber evidence="5">3.1.-.-</ecNumber>
    </recommendedName>
</protein>
<dbReference type="EC" id="3.1.-.-" evidence="5"/>
<dbReference type="GO" id="GO:0016788">
    <property type="term" value="F:hydrolase activity, acting on ester bonds"/>
    <property type="evidence" value="ECO:0007669"/>
    <property type="project" value="UniProtKB-UniRule"/>
</dbReference>
<comment type="similarity">
    <text evidence="5">Belongs to the YqgF HJR family.</text>
</comment>
<feature type="domain" description="YqgF/RNase H-like" evidence="6">
    <location>
        <begin position="2"/>
        <end position="99"/>
    </location>
</feature>
<dbReference type="AlphaFoldDB" id="A0A2M7WSM3"/>
<comment type="subcellular location">
    <subcellularLocation>
        <location evidence="5">Cytoplasm</location>
    </subcellularLocation>
</comment>
<evidence type="ECO:0000313" key="7">
    <source>
        <dbReference type="EMBL" id="PJA32999.1"/>
    </source>
</evidence>
<keyword evidence="4 5" id="KW-0378">Hydrolase</keyword>
<evidence type="ECO:0000256" key="5">
    <source>
        <dbReference type="HAMAP-Rule" id="MF_00651"/>
    </source>
</evidence>
<name>A0A2M7WSM3_9BACT</name>
<dbReference type="Proteomes" id="UP000230758">
    <property type="component" value="Unassembled WGS sequence"/>
</dbReference>
<dbReference type="InterPro" id="IPR006641">
    <property type="entry name" value="YqgF/RNaseH-like_dom"/>
</dbReference>